<keyword evidence="2" id="KW-1185">Reference proteome</keyword>
<sequence>MVLAVTESAFFVDDEPPIGLPYTGRGIDYAIGTPPSFVSLFDPDTSTPFYSAYKVLPGQAADIGKYPRPQGVKRNDPPGT</sequence>
<name>A0A3M6UXZ6_POCDA</name>
<evidence type="ECO:0000313" key="1">
    <source>
        <dbReference type="EMBL" id="RMX58542.1"/>
    </source>
</evidence>
<dbReference type="EMBL" id="RCHS01000491">
    <property type="protein sequence ID" value="RMX58542.1"/>
    <property type="molecule type" value="Genomic_DNA"/>
</dbReference>
<dbReference type="AlphaFoldDB" id="A0A3M6UXZ6"/>
<organism evidence="1 2">
    <name type="scientific">Pocillopora damicornis</name>
    <name type="common">Cauliflower coral</name>
    <name type="synonym">Millepora damicornis</name>
    <dbReference type="NCBI Taxonomy" id="46731"/>
    <lineage>
        <taxon>Eukaryota</taxon>
        <taxon>Metazoa</taxon>
        <taxon>Cnidaria</taxon>
        <taxon>Anthozoa</taxon>
        <taxon>Hexacorallia</taxon>
        <taxon>Scleractinia</taxon>
        <taxon>Astrocoeniina</taxon>
        <taxon>Pocilloporidae</taxon>
        <taxon>Pocillopora</taxon>
    </lineage>
</organism>
<evidence type="ECO:0000313" key="2">
    <source>
        <dbReference type="Proteomes" id="UP000275408"/>
    </source>
</evidence>
<reference evidence="1 2" key="1">
    <citation type="journal article" date="2018" name="Sci. Rep.">
        <title>Comparative analysis of the Pocillopora damicornis genome highlights role of immune system in coral evolution.</title>
        <authorList>
            <person name="Cunning R."/>
            <person name="Bay R.A."/>
            <person name="Gillette P."/>
            <person name="Baker A.C."/>
            <person name="Traylor-Knowles N."/>
        </authorList>
    </citation>
    <scope>NUCLEOTIDE SEQUENCE [LARGE SCALE GENOMIC DNA]</scope>
    <source>
        <strain evidence="1">RSMAS</strain>
        <tissue evidence="1">Whole animal</tissue>
    </source>
</reference>
<comment type="caution">
    <text evidence="1">The sequence shown here is derived from an EMBL/GenBank/DDBJ whole genome shotgun (WGS) entry which is preliminary data.</text>
</comment>
<protein>
    <submittedName>
        <fullName evidence="1">Uncharacterized protein</fullName>
    </submittedName>
</protein>
<dbReference type="Proteomes" id="UP000275408">
    <property type="component" value="Unassembled WGS sequence"/>
</dbReference>
<gene>
    <name evidence="1" type="ORF">pdam_00023294</name>
</gene>
<accession>A0A3M6UXZ6</accession>
<proteinExistence type="predicted"/>